<proteinExistence type="predicted"/>
<dbReference type="SFLD" id="SFLDS00019">
    <property type="entry name" value="Glutathione_Transferase_(cytos"/>
    <property type="match status" value="1"/>
</dbReference>
<dbReference type="PANTHER" id="PTHR44051:SF19">
    <property type="entry name" value="DISULFIDE-BOND OXIDOREDUCTASE YFCG"/>
    <property type="match status" value="1"/>
</dbReference>
<dbReference type="SUPFAM" id="SSF52833">
    <property type="entry name" value="Thioredoxin-like"/>
    <property type="match status" value="1"/>
</dbReference>
<dbReference type="AlphaFoldDB" id="A0AA42S7H7"/>
<dbReference type="InterPro" id="IPR010987">
    <property type="entry name" value="Glutathione-S-Trfase_C-like"/>
</dbReference>
<comment type="caution">
    <text evidence="3">The sequence shown here is derived from an EMBL/GenBank/DDBJ whole genome shotgun (WGS) entry which is preliminary data.</text>
</comment>
<dbReference type="EMBL" id="JAOCDZ010000027">
    <property type="protein sequence ID" value="MDH0739586.1"/>
    <property type="molecule type" value="Genomic_DNA"/>
</dbReference>
<dbReference type="InterPro" id="IPR040079">
    <property type="entry name" value="Glutathione_S-Trfase"/>
</dbReference>
<dbReference type="Pfam" id="PF02798">
    <property type="entry name" value="GST_N"/>
    <property type="match status" value="1"/>
</dbReference>
<gene>
    <name evidence="3" type="ORF">N5D93_27530</name>
</gene>
<protein>
    <submittedName>
        <fullName evidence="3">Glutathione S-transferase N-terminal domain-containing protein</fullName>
    </submittedName>
</protein>
<dbReference type="Gene3D" id="3.40.30.10">
    <property type="entry name" value="Glutaredoxin"/>
    <property type="match status" value="1"/>
</dbReference>
<sequence>MIDLYAWRTTNGLRATIALAECELPHRVIPIDVGAGAQKSPDYLKINPASQIPAMVDPDGPGGQPLVLAQSGAIVLYACQKAGRFVPDNAADRAIAMQWAWQAGTDIGGTSASMNQVEVVSPLKVQEHIDLFQKRFARYFRIVEEHLAKRDYLANTISYADFILYPNYALRRNLLDPAAFPALAAWADRMSQRPGVIAGMRLHADTGKSP</sequence>
<dbReference type="CDD" id="cd03048">
    <property type="entry name" value="GST_N_Ure2p_like"/>
    <property type="match status" value="1"/>
</dbReference>
<feature type="domain" description="GST N-terminal" evidence="1">
    <location>
        <begin position="1"/>
        <end position="86"/>
    </location>
</feature>
<dbReference type="SFLD" id="SFLDG00358">
    <property type="entry name" value="Main_(cytGST)"/>
    <property type="match status" value="1"/>
</dbReference>
<evidence type="ECO:0000259" key="2">
    <source>
        <dbReference type="PROSITE" id="PS50405"/>
    </source>
</evidence>
<dbReference type="PROSITE" id="PS50404">
    <property type="entry name" value="GST_NTER"/>
    <property type="match status" value="1"/>
</dbReference>
<evidence type="ECO:0000313" key="4">
    <source>
        <dbReference type="Proteomes" id="UP001161094"/>
    </source>
</evidence>
<evidence type="ECO:0000313" key="3">
    <source>
        <dbReference type="EMBL" id="MDH0739586.1"/>
    </source>
</evidence>
<dbReference type="PROSITE" id="PS50405">
    <property type="entry name" value="GST_CTER"/>
    <property type="match status" value="1"/>
</dbReference>
<dbReference type="SUPFAM" id="SSF47616">
    <property type="entry name" value="GST C-terminal domain-like"/>
    <property type="match status" value="1"/>
</dbReference>
<dbReference type="InterPro" id="IPR036282">
    <property type="entry name" value="Glutathione-S-Trfase_C_sf"/>
</dbReference>
<evidence type="ECO:0000259" key="1">
    <source>
        <dbReference type="PROSITE" id="PS50404"/>
    </source>
</evidence>
<dbReference type="Proteomes" id="UP001161094">
    <property type="component" value="Unassembled WGS sequence"/>
</dbReference>
<dbReference type="InterPro" id="IPR004045">
    <property type="entry name" value="Glutathione_S-Trfase_N"/>
</dbReference>
<dbReference type="RefSeq" id="WP_279997194.1">
    <property type="nucleotide sequence ID" value="NZ_JAOCDZ010000027.1"/>
</dbReference>
<dbReference type="PANTHER" id="PTHR44051">
    <property type="entry name" value="GLUTATHIONE S-TRANSFERASE-RELATED"/>
    <property type="match status" value="1"/>
</dbReference>
<feature type="domain" description="GST C-terminal" evidence="2">
    <location>
        <begin position="89"/>
        <end position="210"/>
    </location>
</feature>
<name>A0AA42S7H7_9BURK</name>
<reference evidence="3" key="1">
    <citation type="submission" date="2022-09" db="EMBL/GenBank/DDBJ databases">
        <title>Intensive care unit water sources are persistently colonized with multi-drug resistant bacteria and are the site of extensive horizontal gene transfer of antibiotic resistance genes.</title>
        <authorList>
            <person name="Diorio-Toth L."/>
        </authorList>
    </citation>
    <scope>NUCLEOTIDE SEQUENCE</scope>
    <source>
        <strain evidence="3">GD03843</strain>
    </source>
</reference>
<dbReference type="Gene3D" id="1.20.1050.10">
    <property type="match status" value="1"/>
</dbReference>
<accession>A0AA42S7H7</accession>
<dbReference type="Pfam" id="PF13410">
    <property type="entry name" value="GST_C_2"/>
    <property type="match status" value="1"/>
</dbReference>
<organism evidence="3 4">
    <name type="scientific">Achromobacter spanius</name>
    <dbReference type="NCBI Taxonomy" id="217203"/>
    <lineage>
        <taxon>Bacteria</taxon>
        <taxon>Pseudomonadati</taxon>
        <taxon>Pseudomonadota</taxon>
        <taxon>Betaproteobacteria</taxon>
        <taxon>Burkholderiales</taxon>
        <taxon>Alcaligenaceae</taxon>
        <taxon>Achromobacter</taxon>
    </lineage>
</organism>
<dbReference type="InterPro" id="IPR036249">
    <property type="entry name" value="Thioredoxin-like_sf"/>
</dbReference>